<keyword evidence="3" id="KW-1185">Reference proteome</keyword>
<dbReference type="Pfam" id="PF08241">
    <property type="entry name" value="Methyltransf_11"/>
    <property type="match status" value="1"/>
</dbReference>
<organism evidence="2 3">
    <name type="scientific">Clavelina lepadiformis</name>
    <name type="common">Light-bulb sea squirt</name>
    <name type="synonym">Ascidia lepadiformis</name>
    <dbReference type="NCBI Taxonomy" id="159417"/>
    <lineage>
        <taxon>Eukaryota</taxon>
        <taxon>Metazoa</taxon>
        <taxon>Chordata</taxon>
        <taxon>Tunicata</taxon>
        <taxon>Ascidiacea</taxon>
        <taxon>Aplousobranchia</taxon>
        <taxon>Clavelinidae</taxon>
        <taxon>Clavelina</taxon>
    </lineage>
</organism>
<dbReference type="PANTHER" id="PTHR43591:SF110">
    <property type="entry name" value="RHODANESE DOMAIN-CONTAINING PROTEIN"/>
    <property type="match status" value="1"/>
</dbReference>
<dbReference type="SUPFAM" id="SSF53335">
    <property type="entry name" value="S-adenosyl-L-methionine-dependent methyltransferases"/>
    <property type="match status" value="1"/>
</dbReference>
<reference evidence="2 3" key="1">
    <citation type="submission" date="2024-02" db="EMBL/GenBank/DDBJ databases">
        <authorList>
            <person name="Daric V."/>
            <person name="Darras S."/>
        </authorList>
    </citation>
    <scope>NUCLEOTIDE SEQUENCE [LARGE SCALE GENOMIC DNA]</scope>
</reference>
<dbReference type="PANTHER" id="PTHR43591">
    <property type="entry name" value="METHYLTRANSFERASE"/>
    <property type="match status" value="1"/>
</dbReference>
<dbReference type="InterPro" id="IPR013216">
    <property type="entry name" value="Methyltransf_11"/>
</dbReference>
<gene>
    <name evidence="2" type="ORF">CVLEPA_LOCUS15430</name>
</gene>
<protein>
    <recommendedName>
        <fullName evidence="1">Methyltransferase type 11 domain-containing protein</fullName>
    </recommendedName>
</protein>
<name>A0ABP0G078_CLALP</name>
<accession>A0ABP0G078</accession>
<evidence type="ECO:0000313" key="2">
    <source>
        <dbReference type="EMBL" id="CAK8684447.1"/>
    </source>
</evidence>
<evidence type="ECO:0000259" key="1">
    <source>
        <dbReference type="Pfam" id="PF08241"/>
    </source>
</evidence>
<dbReference type="InterPro" id="IPR029063">
    <property type="entry name" value="SAM-dependent_MTases_sf"/>
</dbReference>
<dbReference type="Proteomes" id="UP001642483">
    <property type="component" value="Unassembled WGS sequence"/>
</dbReference>
<dbReference type="Gene3D" id="3.40.50.150">
    <property type="entry name" value="Vaccinia Virus protein VP39"/>
    <property type="match status" value="1"/>
</dbReference>
<feature type="domain" description="Methyltransferase type 11" evidence="1">
    <location>
        <begin position="71"/>
        <end position="167"/>
    </location>
</feature>
<dbReference type="CDD" id="cd02440">
    <property type="entry name" value="AdoMet_MTases"/>
    <property type="match status" value="1"/>
</dbReference>
<sequence length="229" mass="25311">MEADDKGNLDMILAKLTSSCESNLRVYQENAAMYDEGLVRSGFCLPQKLIKLGLHHLSATSKQEMDQLVALDLLSGTGIVGVALKEAGFTGAIDAIDGSSEMNSIAELKNVYRKITQLVIFSDTTLPFDDDTYDVIICSGGLSIGHFPFEGIRELFRILKPGGIAVFNSTHFISSDPQLLALNAVADKLKELRDEGKCKRIDEIKLDDAFSNRFRQHVTDYDILHCYSK</sequence>
<evidence type="ECO:0000313" key="3">
    <source>
        <dbReference type="Proteomes" id="UP001642483"/>
    </source>
</evidence>
<comment type="caution">
    <text evidence="2">The sequence shown here is derived from an EMBL/GenBank/DDBJ whole genome shotgun (WGS) entry which is preliminary data.</text>
</comment>
<dbReference type="EMBL" id="CAWYQH010000097">
    <property type="protein sequence ID" value="CAK8684447.1"/>
    <property type="molecule type" value="Genomic_DNA"/>
</dbReference>
<proteinExistence type="predicted"/>